<dbReference type="OrthoDB" id="1933717at2759"/>
<dbReference type="EMBL" id="KL584765">
    <property type="protein sequence ID" value="KEQ93671.1"/>
    <property type="molecule type" value="Genomic_DNA"/>
</dbReference>
<evidence type="ECO:0000256" key="2">
    <source>
        <dbReference type="RuleBase" id="RU000363"/>
    </source>
</evidence>
<keyword evidence="4" id="KW-1185">Reference proteome</keyword>
<accession>A0A074Z3U1</accession>
<dbReference type="InterPro" id="IPR051468">
    <property type="entry name" value="Fungal_SecMetab_SDRs"/>
</dbReference>
<sequence>MSILAQKTVTLVTGGNGGIGFALVAALLTNPSNHVLLGSRSIEKGQKAIADLEFLKPLGTVELLQVDVSSEESINAAAKQVKSKHGKLDALVNNAAIAIPPGSLAEQMAICFQTNATGPLLMVEAFTPMLLKSDQTPRIINVSTGQGSITKRLDPTAPGYKIKGIQYRASKTALNMVTASQVAELGEQGVKVFAYDPGFTQSSLGPHNKAEFGAKPASEAAAPIIKVLNGERDSEHACFLHATGQFPW</sequence>
<evidence type="ECO:0000256" key="1">
    <source>
        <dbReference type="ARBA" id="ARBA00006484"/>
    </source>
</evidence>
<dbReference type="GeneID" id="25364384"/>
<dbReference type="PRINTS" id="PR00081">
    <property type="entry name" value="GDHRDH"/>
</dbReference>
<dbReference type="SUPFAM" id="SSF51735">
    <property type="entry name" value="NAD(P)-binding Rossmann-fold domains"/>
    <property type="match status" value="1"/>
</dbReference>
<dbReference type="HOGENOM" id="CLU_010194_9_0_1"/>
<dbReference type="InterPro" id="IPR002347">
    <property type="entry name" value="SDR_fam"/>
</dbReference>
<comment type="similarity">
    <text evidence="1 2">Belongs to the short-chain dehydrogenases/reductases (SDR) family.</text>
</comment>
<dbReference type="GO" id="GO:0005737">
    <property type="term" value="C:cytoplasm"/>
    <property type="evidence" value="ECO:0007669"/>
    <property type="project" value="TreeGrafter"/>
</dbReference>
<dbReference type="Gene3D" id="3.40.50.720">
    <property type="entry name" value="NAD(P)-binding Rossmann-like Domain"/>
    <property type="match status" value="1"/>
</dbReference>
<dbReference type="GO" id="GO:0016491">
    <property type="term" value="F:oxidoreductase activity"/>
    <property type="evidence" value="ECO:0007669"/>
    <property type="project" value="TreeGrafter"/>
</dbReference>
<organism evidence="3 4">
    <name type="scientific">Aureobasidium subglaciale (strain EXF-2481)</name>
    <name type="common">Aureobasidium pullulans var. subglaciale</name>
    <dbReference type="NCBI Taxonomy" id="1043005"/>
    <lineage>
        <taxon>Eukaryota</taxon>
        <taxon>Fungi</taxon>
        <taxon>Dikarya</taxon>
        <taxon>Ascomycota</taxon>
        <taxon>Pezizomycotina</taxon>
        <taxon>Dothideomycetes</taxon>
        <taxon>Dothideomycetidae</taxon>
        <taxon>Dothideales</taxon>
        <taxon>Saccotheciaceae</taxon>
        <taxon>Aureobasidium</taxon>
    </lineage>
</organism>
<proteinExistence type="inferred from homology"/>
<evidence type="ECO:0008006" key="5">
    <source>
        <dbReference type="Google" id="ProtNLM"/>
    </source>
</evidence>
<name>A0A074Z3U1_AURSE</name>
<reference evidence="3 4" key="1">
    <citation type="journal article" date="2014" name="BMC Genomics">
        <title>Genome sequencing of four Aureobasidium pullulans varieties: biotechnological potential, stress tolerance, and description of new species.</title>
        <authorList>
            <person name="Gostin Ar C."/>
            <person name="Ohm R.A."/>
            <person name="Kogej T."/>
            <person name="Sonjak S."/>
            <person name="Turk M."/>
            <person name="Zajc J."/>
            <person name="Zalar P."/>
            <person name="Grube M."/>
            <person name="Sun H."/>
            <person name="Han J."/>
            <person name="Sharma A."/>
            <person name="Chiniquy J."/>
            <person name="Ngan C.Y."/>
            <person name="Lipzen A."/>
            <person name="Barry K."/>
            <person name="Grigoriev I.V."/>
            <person name="Gunde-Cimerman N."/>
        </authorList>
    </citation>
    <scope>NUCLEOTIDE SEQUENCE [LARGE SCALE GENOMIC DNA]</scope>
    <source>
        <strain evidence="3 4">EXF-2481</strain>
    </source>
</reference>
<dbReference type="OMA" id="ESPMYKI"/>
<dbReference type="GO" id="GO:0019748">
    <property type="term" value="P:secondary metabolic process"/>
    <property type="evidence" value="ECO:0007669"/>
    <property type="project" value="TreeGrafter"/>
</dbReference>
<dbReference type="PANTHER" id="PTHR43544">
    <property type="entry name" value="SHORT-CHAIN DEHYDROGENASE/REDUCTASE"/>
    <property type="match status" value="1"/>
</dbReference>
<evidence type="ECO:0000313" key="4">
    <source>
        <dbReference type="Proteomes" id="UP000030641"/>
    </source>
</evidence>
<dbReference type="PRINTS" id="PR00080">
    <property type="entry name" value="SDRFAMILY"/>
</dbReference>
<dbReference type="RefSeq" id="XP_013342031.1">
    <property type="nucleotide sequence ID" value="XM_013486577.1"/>
</dbReference>
<dbReference type="InterPro" id="IPR036291">
    <property type="entry name" value="NAD(P)-bd_dom_sf"/>
</dbReference>
<gene>
    <name evidence="3" type="ORF">AUEXF2481DRAFT_31236</name>
</gene>
<evidence type="ECO:0000313" key="3">
    <source>
        <dbReference type="EMBL" id="KEQ93671.1"/>
    </source>
</evidence>
<dbReference type="PANTHER" id="PTHR43544:SF32">
    <property type="entry name" value="CHAIN DEHYDROGENASE, PUTATIVE (AFU_ORTHOLOGUE AFUA_5G01530)-RELATED"/>
    <property type="match status" value="1"/>
</dbReference>
<dbReference type="Pfam" id="PF00106">
    <property type="entry name" value="adh_short"/>
    <property type="match status" value="1"/>
</dbReference>
<dbReference type="AlphaFoldDB" id="A0A074Z3U1"/>
<dbReference type="InParanoid" id="A0A074Z3U1"/>
<dbReference type="Proteomes" id="UP000030641">
    <property type="component" value="Unassembled WGS sequence"/>
</dbReference>
<dbReference type="STRING" id="1043005.A0A074Z3U1"/>
<protein>
    <recommendedName>
        <fullName evidence="5">NAD(P)-binding protein</fullName>
    </recommendedName>
</protein>